<accession>A0AAV9J008</accession>
<dbReference type="InterPro" id="IPR007320">
    <property type="entry name" value="PDCD2_C"/>
</dbReference>
<dbReference type="Pfam" id="PF04194">
    <property type="entry name" value="PDCD2_C"/>
    <property type="match status" value="1"/>
</dbReference>
<evidence type="ECO:0000313" key="3">
    <source>
        <dbReference type="EMBL" id="KAK4537348.1"/>
    </source>
</evidence>
<dbReference type="EMBL" id="JANCYW010000012">
    <property type="protein sequence ID" value="KAK4537348.1"/>
    <property type="molecule type" value="Genomic_DNA"/>
</dbReference>
<feature type="domain" description="Programmed cell death protein 2 C-terminal" evidence="2">
    <location>
        <begin position="234"/>
        <end position="321"/>
    </location>
</feature>
<name>A0AAV9J008_CYACA</name>
<organism evidence="3 4">
    <name type="scientific">Cyanidium caldarium</name>
    <name type="common">Red alga</name>
    <dbReference type="NCBI Taxonomy" id="2771"/>
    <lineage>
        <taxon>Eukaryota</taxon>
        <taxon>Rhodophyta</taxon>
        <taxon>Bangiophyceae</taxon>
        <taxon>Cyanidiales</taxon>
        <taxon>Cyanidiaceae</taxon>
        <taxon>Cyanidium</taxon>
    </lineage>
</organism>
<dbReference type="Proteomes" id="UP001301350">
    <property type="component" value="Unassembled WGS sequence"/>
</dbReference>
<feature type="region of interest" description="Disordered" evidence="1">
    <location>
        <begin position="1"/>
        <end position="20"/>
    </location>
</feature>
<reference evidence="3 4" key="1">
    <citation type="submission" date="2022-07" db="EMBL/GenBank/DDBJ databases">
        <title>Genome-wide signatures of adaptation to extreme environments.</title>
        <authorList>
            <person name="Cho C.H."/>
            <person name="Yoon H.S."/>
        </authorList>
    </citation>
    <scope>NUCLEOTIDE SEQUENCE [LARGE SCALE GENOMIC DNA]</scope>
    <source>
        <strain evidence="3 4">DBV 063 E5</strain>
    </source>
</reference>
<evidence type="ECO:0000256" key="1">
    <source>
        <dbReference type="SAM" id="MobiDB-lite"/>
    </source>
</evidence>
<dbReference type="AlphaFoldDB" id="A0AAV9J008"/>
<dbReference type="GO" id="GO:0005737">
    <property type="term" value="C:cytoplasm"/>
    <property type="evidence" value="ECO:0007669"/>
    <property type="project" value="InterPro"/>
</dbReference>
<comment type="caution">
    <text evidence="3">The sequence shown here is derived from an EMBL/GenBank/DDBJ whole genome shotgun (WGS) entry which is preliminary data.</text>
</comment>
<proteinExistence type="predicted"/>
<keyword evidence="4" id="KW-1185">Reference proteome</keyword>
<protein>
    <recommendedName>
        <fullName evidence="2">Programmed cell death protein 2 C-terminal domain-containing protein</fullName>
    </recommendedName>
</protein>
<feature type="compositionally biased region" description="Polar residues" evidence="1">
    <location>
        <begin position="1"/>
        <end position="11"/>
    </location>
</feature>
<evidence type="ECO:0000313" key="4">
    <source>
        <dbReference type="Proteomes" id="UP001301350"/>
    </source>
</evidence>
<sequence length="331" mass="35916">MNGKVSPSAQLSDHREASSDGEEIVEDPFWCWLGVPRRAAGPARCFLGGQPVLLGGVDKGMGENETEALADRYALFAQVTETSEEEESAPVRAVYVFHRCGDASRDASSTVGQETKVPEWLARTACGQWPATAVDRGVPRNPIATAVSGGHQSAARFWGDEADATAAVEAPASPVHPADAPSTCVPAAATIRFPHALPPVPLECIEEPWAPEDGEVLTSDSEDDRPEVNTAMLRLQRCPRQCMRYGSRGPLWFGSRAQAERQRRDQARCTRCASPLVFALQLLPHACVYLLERAANSKQAPGVDIEDDVIALDVYRCQVECGYAQVFWQGQ</sequence>
<gene>
    <name evidence="3" type="ORF">CDCA_CDCA12G3373</name>
</gene>
<evidence type="ECO:0000259" key="2">
    <source>
        <dbReference type="Pfam" id="PF04194"/>
    </source>
</evidence>